<name>A0A0D0GGB6_9SPHI</name>
<dbReference type="RefSeq" id="WP_041883303.1">
    <property type="nucleotide sequence ID" value="NZ_CP157278.1"/>
</dbReference>
<organism evidence="1 2">
    <name type="scientific">Pedobacter lusitanus</name>
    <dbReference type="NCBI Taxonomy" id="1503925"/>
    <lineage>
        <taxon>Bacteria</taxon>
        <taxon>Pseudomonadati</taxon>
        <taxon>Bacteroidota</taxon>
        <taxon>Sphingobacteriia</taxon>
        <taxon>Sphingobacteriales</taxon>
        <taxon>Sphingobacteriaceae</taxon>
        <taxon>Pedobacter</taxon>
    </lineage>
</organism>
<sequence length="187" mass="21208">MNIKTIGICIISTVAFTFSCKKNDEVVKPPVVPENTTNLHVRLNSKKIITFQRVLSSGISDMLKETEIETHFGDRVSFFIPQEIIVKNDSTTLVKLYGVMEKFKSRWDKQKLYFQAGSSDNWELLGEKSGPAGFLINSSFYKKKSTPVSSGSLILGQQYNLKSYEKIMNKDAGKSTLIWLNVESFYK</sequence>
<evidence type="ECO:0000313" key="1">
    <source>
        <dbReference type="EMBL" id="KIO76312.1"/>
    </source>
</evidence>
<dbReference type="PROSITE" id="PS51257">
    <property type="entry name" value="PROKAR_LIPOPROTEIN"/>
    <property type="match status" value="1"/>
</dbReference>
<protein>
    <submittedName>
        <fullName evidence="1">Contig66, whole genome shotgun sequence</fullName>
    </submittedName>
</protein>
<dbReference type="AlphaFoldDB" id="A0A0D0GGB6"/>
<dbReference type="EMBL" id="JXRA01000066">
    <property type="protein sequence ID" value="KIO76312.1"/>
    <property type="molecule type" value="Genomic_DNA"/>
</dbReference>
<dbReference type="OrthoDB" id="713508at2"/>
<keyword evidence="2" id="KW-1185">Reference proteome</keyword>
<reference evidence="1 2" key="1">
    <citation type="submission" date="2015-01" db="EMBL/GenBank/DDBJ databases">
        <title>Draft genome sequence of Pedobacter sp. NL19 isolated from sludge of an effluent treatment pond in an abandoned uranium mine.</title>
        <authorList>
            <person name="Santos T."/>
            <person name="Caetano T."/>
            <person name="Covas C."/>
            <person name="Cruz A."/>
            <person name="Mendo S."/>
        </authorList>
    </citation>
    <scope>NUCLEOTIDE SEQUENCE [LARGE SCALE GENOMIC DNA]</scope>
    <source>
        <strain evidence="1 2">NL19</strain>
    </source>
</reference>
<proteinExistence type="predicted"/>
<comment type="caution">
    <text evidence="1">The sequence shown here is derived from an EMBL/GenBank/DDBJ whole genome shotgun (WGS) entry which is preliminary data.</text>
</comment>
<dbReference type="Proteomes" id="UP000032049">
    <property type="component" value="Unassembled WGS sequence"/>
</dbReference>
<gene>
    <name evidence="1" type="ORF">TH53_15810</name>
</gene>
<accession>A0A0D0GGB6</accession>
<evidence type="ECO:0000313" key="2">
    <source>
        <dbReference type="Proteomes" id="UP000032049"/>
    </source>
</evidence>
<dbReference type="STRING" id="1503925.TH53_15810"/>